<proteinExistence type="inferred from homology"/>
<comment type="caution">
    <text evidence="5">Lacks conserved residue(s) required for the propagation of feature annotation.</text>
</comment>
<keyword evidence="1 5" id="KW-0489">Methyltransferase</keyword>
<feature type="domain" description="Release factor glutamine methyltransferase N-terminal" evidence="7">
    <location>
        <begin position="29"/>
        <end position="76"/>
    </location>
</feature>
<dbReference type="PROSITE" id="PS00092">
    <property type="entry name" value="N6_MTASE"/>
    <property type="match status" value="1"/>
</dbReference>
<feature type="domain" description="Methyltransferase small" evidence="6">
    <location>
        <begin position="120"/>
        <end position="214"/>
    </location>
</feature>
<feature type="binding site" evidence="5">
    <location>
        <begin position="203"/>
        <end position="206"/>
    </location>
    <ligand>
        <name>substrate</name>
    </ligand>
</feature>
<evidence type="ECO:0000313" key="9">
    <source>
        <dbReference type="Proteomes" id="UP000256919"/>
    </source>
</evidence>
<dbReference type="Gene3D" id="3.40.50.150">
    <property type="entry name" value="Vaccinia Virus protein VP39"/>
    <property type="match status" value="1"/>
</dbReference>
<keyword evidence="2 5" id="KW-0808">Transferase</keyword>
<feature type="binding site" evidence="5">
    <location>
        <position position="155"/>
    </location>
    <ligand>
        <name>S-adenosyl-L-methionine</name>
        <dbReference type="ChEBI" id="CHEBI:59789"/>
    </ligand>
</feature>
<dbReference type="InterPro" id="IPR002052">
    <property type="entry name" value="DNA_methylase_N6_adenine_CS"/>
</dbReference>
<feature type="binding site" evidence="5">
    <location>
        <begin position="132"/>
        <end position="136"/>
    </location>
    <ligand>
        <name>S-adenosyl-L-methionine</name>
        <dbReference type="ChEBI" id="CHEBI:59789"/>
    </ligand>
</feature>
<organism evidence="8 9">
    <name type="scientific">Winogradskyella pacifica</name>
    <dbReference type="NCBI Taxonomy" id="664642"/>
    <lineage>
        <taxon>Bacteria</taxon>
        <taxon>Pseudomonadati</taxon>
        <taxon>Bacteroidota</taxon>
        <taxon>Flavobacteriia</taxon>
        <taxon>Flavobacteriales</taxon>
        <taxon>Flavobacteriaceae</taxon>
        <taxon>Winogradskyella</taxon>
    </lineage>
</organism>
<sequence>MVLKELQHIFHIELDAIYGQHEVDSFFYLCTEHYLSVARIQLTLEPELTITKPETDTFFKVLEDLKQQKPIQYILGDTEFFGLPFKVNENVLIPRPETEELVDMIIRNHSGPYDCTQDVLREESQFKILDIGTGSGCIAISLAKNSPNAKVYALDVSLEALKVATQNAKSNNVEITFIEADILNASTWNLFFENLEFDIVVSNPPYVRELEKQEIQPNVLENEPHLALFVDDNNPLIFYKAITDFAVKKLKPKGKLYFEINQYLGEETKALLADANFEDVTLLKDLNGNDRMLKGEKI</sequence>
<dbReference type="Pfam" id="PF05175">
    <property type="entry name" value="MTS"/>
    <property type="match status" value="1"/>
</dbReference>
<dbReference type="NCBIfam" id="TIGR00536">
    <property type="entry name" value="hemK_fam"/>
    <property type="match status" value="1"/>
</dbReference>
<dbReference type="Proteomes" id="UP000256919">
    <property type="component" value="Unassembled WGS sequence"/>
</dbReference>
<dbReference type="OrthoDB" id="9800643at2"/>
<comment type="caution">
    <text evidence="8">The sequence shown here is derived from an EMBL/GenBank/DDBJ whole genome shotgun (WGS) entry which is preliminary data.</text>
</comment>
<evidence type="ECO:0000256" key="2">
    <source>
        <dbReference type="ARBA" id="ARBA00022679"/>
    </source>
</evidence>
<gene>
    <name evidence="5" type="primary">prmC</name>
    <name evidence="8" type="ORF">DFQ09_108172</name>
</gene>
<evidence type="ECO:0000256" key="3">
    <source>
        <dbReference type="ARBA" id="ARBA00022691"/>
    </source>
</evidence>
<evidence type="ECO:0000256" key="4">
    <source>
        <dbReference type="ARBA" id="ARBA00048391"/>
    </source>
</evidence>
<dbReference type="GO" id="GO:0102559">
    <property type="term" value="F:peptide chain release factor N(5)-glutamine methyltransferase activity"/>
    <property type="evidence" value="ECO:0007669"/>
    <property type="project" value="UniProtKB-EC"/>
</dbReference>
<dbReference type="RefSeq" id="WP_115811994.1">
    <property type="nucleotide sequence ID" value="NZ_QREI01000008.1"/>
</dbReference>
<evidence type="ECO:0000313" key="8">
    <source>
        <dbReference type="EMBL" id="REE08293.1"/>
    </source>
</evidence>
<dbReference type="InterPro" id="IPR004556">
    <property type="entry name" value="HemK-like"/>
</dbReference>
<dbReference type="InterPro" id="IPR040758">
    <property type="entry name" value="PrmC_N"/>
</dbReference>
<dbReference type="HAMAP" id="MF_02126">
    <property type="entry name" value="RF_methyltr_PrmC"/>
    <property type="match status" value="1"/>
</dbReference>
<reference evidence="8 9" key="1">
    <citation type="submission" date="2018-07" db="EMBL/GenBank/DDBJ databases">
        <title>Genomic Encyclopedia of Type Strains, Phase III (KMG-III): the genomes of soil and plant-associated and newly described type strains.</title>
        <authorList>
            <person name="Whitman W."/>
        </authorList>
    </citation>
    <scope>NUCLEOTIDE SEQUENCE [LARGE SCALE GENOMIC DNA]</scope>
    <source>
        <strain evidence="8 9">CECT 7948</strain>
    </source>
</reference>
<dbReference type="InterPro" id="IPR029063">
    <property type="entry name" value="SAM-dependent_MTases_sf"/>
</dbReference>
<dbReference type="InterPro" id="IPR050320">
    <property type="entry name" value="N5-glutamine_MTase"/>
</dbReference>
<dbReference type="GO" id="GO:0032259">
    <property type="term" value="P:methylation"/>
    <property type="evidence" value="ECO:0007669"/>
    <property type="project" value="UniProtKB-KW"/>
</dbReference>
<evidence type="ECO:0000256" key="5">
    <source>
        <dbReference type="HAMAP-Rule" id="MF_02126"/>
    </source>
</evidence>
<dbReference type="SUPFAM" id="SSF53335">
    <property type="entry name" value="S-adenosyl-L-methionine-dependent methyltransferases"/>
    <property type="match status" value="1"/>
</dbReference>
<comment type="function">
    <text evidence="5">Methylates the class 1 translation termination release factors RF1/PrfA and RF2/PrfB on the glutamine residue of the universally conserved GGQ motif.</text>
</comment>
<dbReference type="InterPro" id="IPR007848">
    <property type="entry name" value="Small_mtfrase_dom"/>
</dbReference>
<dbReference type="InterPro" id="IPR019874">
    <property type="entry name" value="RF_methyltr_PrmC"/>
</dbReference>
<protein>
    <recommendedName>
        <fullName evidence="5">Release factor glutamine methyltransferase</fullName>
        <shortName evidence="5">RF MTase</shortName>
        <ecNumber evidence="5">2.1.1.297</ecNumber>
    </recommendedName>
    <alternativeName>
        <fullName evidence="5">N5-glutamine methyltransferase PrmC</fullName>
    </alternativeName>
    <alternativeName>
        <fullName evidence="5">Protein-(glutamine-N5) MTase PrmC</fullName>
    </alternativeName>
    <alternativeName>
        <fullName evidence="5">Protein-glutamine N-methyltransferase PrmC</fullName>
    </alternativeName>
</protein>
<dbReference type="EMBL" id="QREI01000008">
    <property type="protein sequence ID" value="REE08293.1"/>
    <property type="molecule type" value="Genomic_DNA"/>
</dbReference>
<evidence type="ECO:0000256" key="1">
    <source>
        <dbReference type="ARBA" id="ARBA00022603"/>
    </source>
</evidence>
<evidence type="ECO:0000259" key="6">
    <source>
        <dbReference type="Pfam" id="PF05175"/>
    </source>
</evidence>
<dbReference type="PANTHER" id="PTHR18895:SF74">
    <property type="entry name" value="MTRF1L RELEASE FACTOR GLUTAMINE METHYLTRANSFERASE"/>
    <property type="match status" value="1"/>
</dbReference>
<dbReference type="CDD" id="cd02440">
    <property type="entry name" value="AdoMet_MTases"/>
    <property type="match status" value="1"/>
</dbReference>
<accession>A0A3D9LQR8</accession>
<dbReference type="AlphaFoldDB" id="A0A3D9LQR8"/>
<dbReference type="NCBIfam" id="TIGR03534">
    <property type="entry name" value="RF_mod_PrmC"/>
    <property type="match status" value="1"/>
</dbReference>
<comment type="catalytic activity">
    <reaction evidence="4 5">
        <text>L-glutaminyl-[peptide chain release factor] + S-adenosyl-L-methionine = N(5)-methyl-L-glutaminyl-[peptide chain release factor] + S-adenosyl-L-homocysteine + H(+)</text>
        <dbReference type="Rhea" id="RHEA:42896"/>
        <dbReference type="Rhea" id="RHEA-COMP:10271"/>
        <dbReference type="Rhea" id="RHEA-COMP:10272"/>
        <dbReference type="ChEBI" id="CHEBI:15378"/>
        <dbReference type="ChEBI" id="CHEBI:30011"/>
        <dbReference type="ChEBI" id="CHEBI:57856"/>
        <dbReference type="ChEBI" id="CHEBI:59789"/>
        <dbReference type="ChEBI" id="CHEBI:61891"/>
        <dbReference type="EC" id="2.1.1.297"/>
    </reaction>
</comment>
<dbReference type="PANTHER" id="PTHR18895">
    <property type="entry name" value="HEMK METHYLTRANSFERASE"/>
    <property type="match status" value="1"/>
</dbReference>
<comment type="similarity">
    <text evidence="5">Belongs to the protein N5-glutamine methyltransferase family. PrmC subfamily.</text>
</comment>
<name>A0A3D9LQR8_9FLAO</name>
<dbReference type="EC" id="2.1.1.297" evidence="5"/>
<dbReference type="Gene3D" id="1.10.8.10">
    <property type="entry name" value="DNA helicase RuvA subunit, C-terminal domain"/>
    <property type="match status" value="1"/>
</dbReference>
<keyword evidence="9" id="KW-1185">Reference proteome</keyword>
<dbReference type="Pfam" id="PF17827">
    <property type="entry name" value="PrmC_N"/>
    <property type="match status" value="1"/>
</dbReference>
<feature type="binding site" evidence="5">
    <location>
        <position position="203"/>
    </location>
    <ligand>
        <name>S-adenosyl-L-methionine</name>
        <dbReference type="ChEBI" id="CHEBI:59789"/>
    </ligand>
</feature>
<evidence type="ECO:0000259" key="7">
    <source>
        <dbReference type="Pfam" id="PF17827"/>
    </source>
</evidence>
<keyword evidence="3 5" id="KW-0949">S-adenosyl-L-methionine</keyword>
<dbReference type="GO" id="GO:0003676">
    <property type="term" value="F:nucleic acid binding"/>
    <property type="evidence" value="ECO:0007669"/>
    <property type="project" value="InterPro"/>
</dbReference>